<comment type="domain">
    <text evidence="12">IleRS has two distinct active sites: one for aminoacylation and one for editing. The misactivated valine is translocated from the active site to the editing site, which sterically excludes the correctly activated isoleucine. The single editing site contains two valyl binding pockets, one specific for each substrate (Val-AMP or Val-tRNA(Ile)).</text>
</comment>
<dbReference type="InterPro" id="IPR002300">
    <property type="entry name" value="aa-tRNA-synth_Ia"/>
</dbReference>
<evidence type="ECO:0000259" key="13">
    <source>
        <dbReference type="Pfam" id="PF00133"/>
    </source>
</evidence>
<evidence type="ECO:0000256" key="3">
    <source>
        <dbReference type="ARBA" id="ARBA00022598"/>
    </source>
</evidence>
<dbReference type="InterPro" id="IPR023585">
    <property type="entry name" value="Ile-tRNA-ligase_type1"/>
</dbReference>
<dbReference type="InterPro" id="IPR009008">
    <property type="entry name" value="Val/Leu/Ile-tRNA-synth_edit"/>
</dbReference>
<feature type="binding site" evidence="12">
    <location>
        <position position="638"/>
    </location>
    <ligand>
        <name>ATP</name>
        <dbReference type="ChEBI" id="CHEBI:30616"/>
    </ligand>
</feature>
<protein>
    <recommendedName>
        <fullName evidence="12">Isoleucine--tRNA ligase</fullName>
        <ecNumber evidence="12">6.1.1.5</ecNumber>
    </recommendedName>
    <alternativeName>
        <fullName evidence="12">Isoleucyl-tRNA synthetase</fullName>
        <shortName evidence="12">IleRS</shortName>
    </alternativeName>
</protein>
<dbReference type="GO" id="GO:0000049">
    <property type="term" value="F:tRNA binding"/>
    <property type="evidence" value="ECO:0007669"/>
    <property type="project" value="InterPro"/>
</dbReference>
<dbReference type="EMBL" id="WXYQ01000007">
    <property type="protein sequence ID" value="NBG96301.1"/>
    <property type="molecule type" value="Genomic_DNA"/>
</dbReference>
<dbReference type="GO" id="GO:0008270">
    <property type="term" value="F:zinc ion binding"/>
    <property type="evidence" value="ECO:0007669"/>
    <property type="project" value="UniProtKB-UniRule"/>
</dbReference>
<keyword evidence="5 12" id="KW-0547">Nucleotide-binding</keyword>
<dbReference type="InterPro" id="IPR014729">
    <property type="entry name" value="Rossmann-like_a/b/a_fold"/>
</dbReference>
<sequence>MATPTDTTTTDSAEAPDYRPTLFLPQTDFPMKAGLPKREPEILARWSEMDLYARLREARKDAPVFSYHDGPPYANGNLHMGHALNKILKDMVCRSQSLLGRNAAFVPGWDCHGLPIEWKVEEKYRNAGKNKDEVPVLEFRQECRDFAAHWVDVQREEFQRLGVLADWKRPYTTMSNDAEASIVSEFLKFAMSGALYQGSKPVMWSTVEKTALAEAEVEYHDHNSPTIYLAFPVQRSKNVFLSPSMEQRRAHLVIWTTTPWTIPANRAIAYAEHMTYVLVEAGHEGPQGMERKAYVVAEPLLETFLKETGLDKPQIVQTFSGRELEGTVCAHPLRGQGYEFDVPALAGDFVTDEQGTGFVHVAPGHGQDDYILGMKHGIEVPHTVGEDGTYYDHVPLFAGRQVLLPNGKNGDANKTVMEALGATGHLVASGRLQHSYPHSWRSKAPLIFRNTPQWFISMSHEGLRDKALAAIDTVKWYPARGQARIRSMVETRPDWVVSRQRAWGVPLTIFVHKETGEILRDDEVNKRVTDAVAERGCDAWYDTDPQSFLGNDYKADDYDQVMDILDVWFDSGSTHAFVLEGREDQTWPATLYLEGSDQHRGWFQSSLLESCGTRGRAPYDQVVTHGFILDETGKKMSKSGKNAMSPEKIIQQSGAEILRIWVASSDYQNDLVVGPNIIKACTDSYRKLRNTIRFLLGNLAGFEESERVSLEDMKAAPESEGLGLELFVLHRLAELDQLVREGYETYDFTRVFHALTNFCVTELSAFYFDIRKDALYCDAPDSLRRRAARTVMDQVFACLTAWLAPVLSFTMEEAWLSRFPEEDGSVHLRTFPDVPADWKNDDIAARWQRLRQFRRVVTGALEIERREKRIGASLEGAPHVYVEDDAIRAALGDVPLDDLCITSELTVMPAGDTAPADAFRLDDVAGVAVVPVHAEGEKCARCWKILPDVNSVPAHPGTCGRCAGAVSARAGAAE</sequence>
<dbReference type="Gene3D" id="3.40.50.620">
    <property type="entry name" value="HUPs"/>
    <property type="match status" value="2"/>
</dbReference>
<keyword evidence="3 12" id="KW-0436">Ligase</keyword>
<dbReference type="CDD" id="cd07960">
    <property type="entry name" value="Anticodon_Ia_Ile_BEm"/>
    <property type="match status" value="1"/>
</dbReference>
<keyword evidence="8 12" id="KW-0648">Protein biosynthesis</keyword>
<evidence type="ECO:0000256" key="7">
    <source>
        <dbReference type="ARBA" id="ARBA00022840"/>
    </source>
</evidence>
<dbReference type="Gene3D" id="1.10.10.830">
    <property type="entry name" value="Ile-tRNA synthetase CP2 domain-like"/>
    <property type="match status" value="1"/>
</dbReference>
<evidence type="ECO:0000256" key="10">
    <source>
        <dbReference type="ARBA" id="ARBA00025217"/>
    </source>
</evidence>
<dbReference type="InterPro" id="IPR033708">
    <property type="entry name" value="Anticodon_Ile_BEm"/>
</dbReference>
<comment type="function">
    <text evidence="10 12">Catalyzes the attachment of isoleucine to tRNA(Ile). As IleRS can inadvertently accommodate and process structurally similar amino acids such as valine, to avoid such errors it has two additional distinct tRNA(Ile)-dependent editing activities. One activity is designated as 'pretransfer' editing and involves the hydrolysis of activated Val-AMP. The other activity is designated 'posttransfer' editing and involves deacylation of mischarged Val-tRNA(Ile).</text>
</comment>
<dbReference type="PRINTS" id="PR00984">
    <property type="entry name" value="TRNASYNTHILE"/>
</dbReference>
<gene>
    <name evidence="12" type="primary">ileS</name>
    <name evidence="16" type="ORF">GTQ45_11205</name>
</gene>
<comment type="catalytic activity">
    <reaction evidence="11 12">
        <text>tRNA(Ile) + L-isoleucine + ATP = L-isoleucyl-tRNA(Ile) + AMP + diphosphate</text>
        <dbReference type="Rhea" id="RHEA:11060"/>
        <dbReference type="Rhea" id="RHEA-COMP:9666"/>
        <dbReference type="Rhea" id="RHEA-COMP:9695"/>
        <dbReference type="ChEBI" id="CHEBI:30616"/>
        <dbReference type="ChEBI" id="CHEBI:33019"/>
        <dbReference type="ChEBI" id="CHEBI:58045"/>
        <dbReference type="ChEBI" id="CHEBI:78442"/>
        <dbReference type="ChEBI" id="CHEBI:78528"/>
        <dbReference type="ChEBI" id="CHEBI:456215"/>
        <dbReference type="EC" id="6.1.1.5"/>
    </reaction>
</comment>
<dbReference type="InterPro" id="IPR050081">
    <property type="entry name" value="Ile-tRNA_ligase"/>
</dbReference>
<feature type="short sequence motif" description="'HIGH' region" evidence="12">
    <location>
        <begin position="72"/>
        <end position="82"/>
    </location>
</feature>
<dbReference type="Pfam" id="PF08264">
    <property type="entry name" value="Anticodon_1"/>
    <property type="match status" value="1"/>
</dbReference>
<evidence type="ECO:0000259" key="15">
    <source>
        <dbReference type="Pfam" id="PF08264"/>
    </source>
</evidence>
<evidence type="ECO:0000256" key="5">
    <source>
        <dbReference type="ARBA" id="ARBA00022741"/>
    </source>
</evidence>
<name>A0A845QE42_9HYPH</name>
<evidence type="ECO:0000256" key="2">
    <source>
        <dbReference type="ARBA" id="ARBA00022490"/>
    </source>
</evidence>
<dbReference type="GO" id="GO:0006428">
    <property type="term" value="P:isoleucyl-tRNA aminoacylation"/>
    <property type="evidence" value="ECO:0007669"/>
    <property type="project" value="UniProtKB-UniRule"/>
</dbReference>
<dbReference type="InterPro" id="IPR013155">
    <property type="entry name" value="M/V/L/I-tRNA-synth_anticd-bd"/>
</dbReference>
<dbReference type="InterPro" id="IPR001412">
    <property type="entry name" value="aa-tRNA-synth_I_CS"/>
</dbReference>
<evidence type="ECO:0000259" key="14">
    <source>
        <dbReference type="Pfam" id="PF06827"/>
    </source>
</evidence>
<dbReference type="CDD" id="cd00818">
    <property type="entry name" value="IleRS_core"/>
    <property type="match status" value="1"/>
</dbReference>
<dbReference type="EC" id="6.1.1.5" evidence="12"/>
<feature type="domain" description="Zinc finger FPG/IleRS-type" evidence="14">
    <location>
        <begin position="936"/>
        <end position="963"/>
    </location>
</feature>
<keyword evidence="6 12" id="KW-0862">Zinc</keyword>
<evidence type="ECO:0000256" key="11">
    <source>
        <dbReference type="ARBA" id="ARBA00048359"/>
    </source>
</evidence>
<evidence type="ECO:0000256" key="12">
    <source>
        <dbReference type="HAMAP-Rule" id="MF_02002"/>
    </source>
</evidence>
<dbReference type="HAMAP" id="MF_02002">
    <property type="entry name" value="Ile_tRNA_synth_type1"/>
    <property type="match status" value="1"/>
</dbReference>
<accession>A0A845QE42</accession>
<dbReference type="GO" id="GO:0005829">
    <property type="term" value="C:cytosol"/>
    <property type="evidence" value="ECO:0007669"/>
    <property type="project" value="TreeGrafter"/>
</dbReference>
<dbReference type="PANTHER" id="PTHR42765">
    <property type="entry name" value="SOLEUCYL-TRNA SYNTHETASE"/>
    <property type="match status" value="1"/>
</dbReference>
<comment type="cofactor">
    <cofactor evidence="12">
        <name>Zn(2+)</name>
        <dbReference type="ChEBI" id="CHEBI:29105"/>
    </cofactor>
    <text evidence="12">Binds 1 zinc ion per subunit.</text>
</comment>
<dbReference type="SUPFAM" id="SSF52374">
    <property type="entry name" value="Nucleotidylyl transferase"/>
    <property type="match status" value="1"/>
</dbReference>
<dbReference type="GO" id="GO:0004822">
    <property type="term" value="F:isoleucine-tRNA ligase activity"/>
    <property type="evidence" value="ECO:0007669"/>
    <property type="project" value="UniProtKB-UniRule"/>
</dbReference>
<proteinExistence type="inferred from homology"/>
<dbReference type="NCBIfam" id="TIGR00392">
    <property type="entry name" value="ileS"/>
    <property type="match status" value="1"/>
</dbReference>
<evidence type="ECO:0000256" key="8">
    <source>
        <dbReference type="ARBA" id="ARBA00022917"/>
    </source>
</evidence>
<dbReference type="InterPro" id="IPR002301">
    <property type="entry name" value="Ile-tRNA-ligase"/>
</dbReference>
<comment type="caution">
    <text evidence="16">The sequence shown here is derived from an EMBL/GenBank/DDBJ whole genome shotgun (WGS) entry which is preliminary data.</text>
</comment>
<dbReference type="SUPFAM" id="SSF50677">
    <property type="entry name" value="ValRS/IleRS/LeuRS editing domain"/>
    <property type="match status" value="1"/>
</dbReference>
<dbReference type="RefSeq" id="WP_160588395.1">
    <property type="nucleotide sequence ID" value="NZ_BMHN01000001.1"/>
</dbReference>
<feature type="domain" description="Methionyl/Valyl/Leucyl/Isoleucyl-tRNA synthetase anticodon-binding" evidence="15">
    <location>
        <begin position="728"/>
        <end position="875"/>
    </location>
</feature>
<dbReference type="PANTHER" id="PTHR42765:SF1">
    <property type="entry name" value="ISOLEUCINE--TRNA LIGASE, MITOCHONDRIAL"/>
    <property type="match status" value="1"/>
</dbReference>
<dbReference type="GeneID" id="300655450"/>
<dbReference type="Pfam" id="PF06827">
    <property type="entry name" value="zf-FPG_IleRS"/>
    <property type="match status" value="1"/>
</dbReference>
<comment type="subcellular location">
    <subcellularLocation>
        <location evidence="12">Cytoplasm</location>
    </subcellularLocation>
</comment>
<dbReference type="GO" id="GO:0002161">
    <property type="term" value="F:aminoacyl-tRNA deacylase activity"/>
    <property type="evidence" value="ECO:0007669"/>
    <property type="project" value="InterPro"/>
</dbReference>
<feature type="binding site" evidence="12">
    <location>
        <position position="962"/>
    </location>
    <ligand>
        <name>Zn(2+)</name>
        <dbReference type="ChEBI" id="CHEBI:29105"/>
    </ligand>
</feature>
<evidence type="ECO:0000313" key="16">
    <source>
        <dbReference type="EMBL" id="NBG96301.1"/>
    </source>
</evidence>
<keyword evidence="17" id="KW-1185">Reference proteome</keyword>
<feature type="binding site" evidence="12">
    <location>
        <position position="942"/>
    </location>
    <ligand>
        <name>Zn(2+)</name>
        <dbReference type="ChEBI" id="CHEBI:29105"/>
    </ligand>
</feature>
<dbReference type="OrthoDB" id="9810365at2"/>
<comment type="subunit">
    <text evidence="12">Monomer.</text>
</comment>
<comment type="similarity">
    <text evidence="1 12">Belongs to the class-I aminoacyl-tRNA synthetase family. IleS type 1 subfamily.</text>
</comment>
<evidence type="ECO:0000256" key="6">
    <source>
        <dbReference type="ARBA" id="ARBA00022833"/>
    </source>
</evidence>
<feature type="short sequence motif" description="'KMSKS' region" evidence="12">
    <location>
        <begin position="635"/>
        <end position="639"/>
    </location>
</feature>
<reference evidence="16 17" key="1">
    <citation type="journal article" date="2016" name="Int. J. Syst. Evol. Microbiol.">
        <title>Pyruvatibacter mobilis gen. nov., sp. nov., a marine bacterium from the culture broth of Picochlorum sp. 122.</title>
        <authorList>
            <person name="Wang G."/>
            <person name="Tang M."/>
            <person name="Wu H."/>
            <person name="Dai S."/>
            <person name="Li T."/>
            <person name="Chen C."/>
            <person name="He H."/>
            <person name="Fan J."/>
            <person name="Xiang W."/>
            <person name="Li X."/>
        </authorList>
    </citation>
    <scope>NUCLEOTIDE SEQUENCE [LARGE SCALE GENOMIC DNA]</scope>
    <source>
        <strain evidence="16 17">GYP-11</strain>
    </source>
</reference>
<evidence type="ECO:0000313" key="17">
    <source>
        <dbReference type="Proteomes" id="UP000470384"/>
    </source>
</evidence>
<keyword evidence="4 12" id="KW-0479">Metal-binding</keyword>
<dbReference type="FunFam" id="3.40.50.620:FF:000042">
    <property type="entry name" value="Isoleucine--tRNA ligase"/>
    <property type="match status" value="1"/>
</dbReference>
<evidence type="ECO:0000256" key="9">
    <source>
        <dbReference type="ARBA" id="ARBA00023146"/>
    </source>
</evidence>
<dbReference type="SUPFAM" id="SSF47323">
    <property type="entry name" value="Anticodon-binding domain of a subclass of class I aminoacyl-tRNA synthetases"/>
    <property type="match status" value="1"/>
</dbReference>
<dbReference type="Proteomes" id="UP000470384">
    <property type="component" value="Unassembled WGS sequence"/>
</dbReference>
<dbReference type="Gene3D" id="3.90.740.10">
    <property type="entry name" value="Valyl/Leucyl/Isoleucyl-tRNA synthetase, editing domain"/>
    <property type="match status" value="1"/>
</dbReference>
<feature type="binding site" evidence="12">
    <location>
        <position position="939"/>
    </location>
    <ligand>
        <name>Zn(2+)</name>
        <dbReference type="ChEBI" id="CHEBI:29105"/>
    </ligand>
</feature>
<feature type="binding site" evidence="12">
    <location>
        <position position="959"/>
    </location>
    <ligand>
        <name>Zn(2+)</name>
        <dbReference type="ChEBI" id="CHEBI:29105"/>
    </ligand>
</feature>
<evidence type="ECO:0000256" key="4">
    <source>
        <dbReference type="ARBA" id="ARBA00022723"/>
    </source>
</evidence>
<dbReference type="InterPro" id="IPR009080">
    <property type="entry name" value="tRNAsynth_Ia_anticodon-bd"/>
</dbReference>
<dbReference type="Gene3D" id="1.10.730.20">
    <property type="match status" value="1"/>
</dbReference>
<dbReference type="AlphaFoldDB" id="A0A845QE42"/>
<keyword evidence="9 12" id="KW-0030">Aminoacyl-tRNA synthetase</keyword>
<keyword evidence="2 12" id="KW-0963">Cytoplasm</keyword>
<dbReference type="InterPro" id="IPR010663">
    <property type="entry name" value="Znf_FPG/IleRS"/>
</dbReference>
<feature type="domain" description="Aminoacyl-tRNA synthetase class Ia" evidence="13">
    <location>
        <begin position="42"/>
        <end position="671"/>
    </location>
</feature>
<keyword evidence="7 12" id="KW-0067">ATP-binding</keyword>
<dbReference type="GO" id="GO:0005524">
    <property type="term" value="F:ATP binding"/>
    <property type="evidence" value="ECO:0007669"/>
    <property type="project" value="UniProtKB-UniRule"/>
</dbReference>
<dbReference type="Pfam" id="PF00133">
    <property type="entry name" value="tRNA-synt_1"/>
    <property type="match status" value="1"/>
</dbReference>
<dbReference type="PROSITE" id="PS00178">
    <property type="entry name" value="AA_TRNA_LIGASE_I"/>
    <property type="match status" value="1"/>
</dbReference>
<feature type="binding site" evidence="12">
    <location>
        <position position="594"/>
    </location>
    <ligand>
        <name>L-isoleucyl-5'-AMP</name>
        <dbReference type="ChEBI" id="CHEBI:178002"/>
    </ligand>
</feature>
<organism evidence="16 17">
    <name type="scientific">Pyruvatibacter mobilis</name>
    <dbReference type="NCBI Taxonomy" id="1712261"/>
    <lineage>
        <taxon>Bacteria</taxon>
        <taxon>Pseudomonadati</taxon>
        <taxon>Pseudomonadota</taxon>
        <taxon>Alphaproteobacteria</taxon>
        <taxon>Hyphomicrobiales</taxon>
        <taxon>Parvibaculaceae</taxon>
        <taxon>Pyruvatibacter</taxon>
    </lineage>
</organism>
<evidence type="ECO:0000256" key="1">
    <source>
        <dbReference type="ARBA" id="ARBA00006887"/>
    </source>
</evidence>